<feature type="region of interest" description="Disordered" evidence="7">
    <location>
        <begin position="1595"/>
        <end position="1643"/>
    </location>
</feature>
<protein>
    <recommendedName>
        <fullName evidence="6">Phosphodiesterase</fullName>
        <ecNumber evidence="6">3.1.4.-</ecNumber>
    </recommendedName>
</protein>
<feature type="transmembrane region" description="Helical" evidence="8">
    <location>
        <begin position="951"/>
        <end position="970"/>
    </location>
</feature>
<proteinExistence type="inferred from homology"/>
<evidence type="ECO:0000256" key="2">
    <source>
        <dbReference type="ARBA" id="ARBA00022801"/>
    </source>
</evidence>
<accession>A0A2C6L7M7</accession>
<gene>
    <name evidence="10" type="ORF">CSUI_002886</name>
</gene>
<feature type="region of interest" description="Disordered" evidence="7">
    <location>
        <begin position="385"/>
        <end position="489"/>
    </location>
</feature>
<keyword evidence="11" id="KW-1185">Reference proteome</keyword>
<dbReference type="InterPro" id="IPR023088">
    <property type="entry name" value="PDEase"/>
</dbReference>
<comment type="similarity">
    <text evidence="6">Belongs to the cyclic nucleotide phosphodiesterase family.</text>
</comment>
<feature type="compositionally biased region" description="Basic and acidic residues" evidence="7">
    <location>
        <begin position="642"/>
        <end position="656"/>
    </location>
</feature>
<feature type="transmembrane region" description="Helical" evidence="8">
    <location>
        <begin position="921"/>
        <end position="939"/>
    </location>
</feature>
<feature type="transmembrane region" description="Helical" evidence="8">
    <location>
        <begin position="790"/>
        <end position="809"/>
    </location>
</feature>
<dbReference type="EC" id="3.1.4.-" evidence="6"/>
<feature type="transmembrane region" description="Helical" evidence="8">
    <location>
        <begin position="872"/>
        <end position="893"/>
    </location>
</feature>
<dbReference type="GO" id="GO:0007165">
    <property type="term" value="P:signal transduction"/>
    <property type="evidence" value="ECO:0007669"/>
    <property type="project" value="InterPro"/>
</dbReference>
<feature type="binding site" evidence="5">
    <location>
        <position position="1300"/>
    </location>
    <ligand>
        <name>Zn(2+)</name>
        <dbReference type="ChEBI" id="CHEBI:29105"/>
        <label>1</label>
    </ligand>
</feature>
<feature type="binding site" evidence="5">
    <location>
        <position position="1337"/>
    </location>
    <ligand>
        <name>Zn(2+)</name>
        <dbReference type="ChEBI" id="CHEBI:29105"/>
        <label>1</label>
    </ligand>
</feature>
<feature type="compositionally biased region" description="Basic residues" evidence="7">
    <location>
        <begin position="1"/>
        <end position="14"/>
    </location>
</feature>
<dbReference type="InterPro" id="IPR003607">
    <property type="entry name" value="HD/PDEase_dom"/>
</dbReference>
<dbReference type="VEuPathDB" id="ToxoDB:CSUI_002886"/>
<keyword evidence="1 5" id="KW-0479">Metal-binding</keyword>
<keyword evidence="2 6" id="KW-0378">Hydrolase</keyword>
<feature type="transmembrane region" description="Helical" evidence="8">
    <location>
        <begin position="829"/>
        <end position="851"/>
    </location>
</feature>
<reference evidence="10 11" key="1">
    <citation type="journal article" date="2017" name="Int. J. Parasitol.">
        <title>The genome of the protozoan parasite Cystoisospora suis and a reverse vaccinology approach to identify vaccine candidates.</title>
        <authorList>
            <person name="Palmieri N."/>
            <person name="Shrestha A."/>
            <person name="Ruttkowski B."/>
            <person name="Beck T."/>
            <person name="Vogl C."/>
            <person name="Tomley F."/>
            <person name="Blake D.P."/>
            <person name="Joachim A."/>
        </authorList>
    </citation>
    <scope>NUCLEOTIDE SEQUENCE [LARGE SCALE GENOMIC DNA]</scope>
    <source>
        <strain evidence="10 11">Wien I</strain>
    </source>
</reference>
<feature type="binding site" evidence="4">
    <location>
        <position position="1492"/>
    </location>
    <ligand>
        <name>AMP</name>
        <dbReference type="ChEBI" id="CHEBI:456215"/>
    </ligand>
</feature>
<dbReference type="SMART" id="SM00471">
    <property type="entry name" value="HDc"/>
    <property type="match status" value="1"/>
</dbReference>
<dbReference type="CDD" id="cd00077">
    <property type="entry name" value="HDc"/>
    <property type="match status" value="1"/>
</dbReference>
<feature type="region of interest" description="Disordered" evidence="7">
    <location>
        <begin position="1"/>
        <end position="42"/>
    </location>
</feature>
<organism evidence="10 11">
    <name type="scientific">Cystoisospora suis</name>
    <dbReference type="NCBI Taxonomy" id="483139"/>
    <lineage>
        <taxon>Eukaryota</taxon>
        <taxon>Sar</taxon>
        <taxon>Alveolata</taxon>
        <taxon>Apicomplexa</taxon>
        <taxon>Conoidasida</taxon>
        <taxon>Coccidia</taxon>
        <taxon>Eucoccidiorida</taxon>
        <taxon>Eimeriorina</taxon>
        <taxon>Sarcocystidae</taxon>
        <taxon>Cystoisospora</taxon>
    </lineage>
</organism>
<feature type="binding site" evidence="4">
    <location>
        <position position="1338"/>
    </location>
    <ligand>
        <name>AMP</name>
        <dbReference type="ChEBI" id="CHEBI:456215"/>
    </ligand>
</feature>
<feature type="region of interest" description="Disordered" evidence="7">
    <location>
        <begin position="1125"/>
        <end position="1185"/>
    </location>
</feature>
<dbReference type="GO" id="GO:0004114">
    <property type="term" value="F:3',5'-cyclic-nucleotide phosphodiesterase activity"/>
    <property type="evidence" value="ECO:0007669"/>
    <property type="project" value="InterPro"/>
</dbReference>
<dbReference type="Proteomes" id="UP000221165">
    <property type="component" value="Unassembled WGS sequence"/>
</dbReference>
<dbReference type="PANTHER" id="PTHR11347">
    <property type="entry name" value="CYCLIC NUCLEOTIDE PHOSPHODIESTERASE"/>
    <property type="match status" value="1"/>
</dbReference>
<dbReference type="PRINTS" id="PR00387">
    <property type="entry name" value="PDIESTERASE1"/>
</dbReference>
<feature type="active site" description="Proton donor" evidence="3">
    <location>
        <position position="1296"/>
    </location>
</feature>
<evidence type="ECO:0000313" key="11">
    <source>
        <dbReference type="Proteomes" id="UP000221165"/>
    </source>
</evidence>
<dbReference type="GO" id="GO:0046872">
    <property type="term" value="F:metal ion binding"/>
    <property type="evidence" value="ECO:0007669"/>
    <property type="project" value="UniProtKB-KW"/>
</dbReference>
<feature type="domain" description="PDEase" evidence="9">
    <location>
        <begin position="1218"/>
        <end position="1594"/>
    </location>
</feature>
<evidence type="ECO:0000256" key="4">
    <source>
        <dbReference type="PIRSR" id="PIRSR623088-2"/>
    </source>
</evidence>
<feature type="compositionally biased region" description="Polar residues" evidence="7">
    <location>
        <begin position="525"/>
        <end position="534"/>
    </location>
</feature>
<dbReference type="RefSeq" id="XP_067924932.1">
    <property type="nucleotide sequence ID" value="XM_068063085.1"/>
</dbReference>
<name>A0A2C6L7M7_9APIC</name>
<dbReference type="PROSITE" id="PS51845">
    <property type="entry name" value="PDEASE_I_2"/>
    <property type="match status" value="1"/>
</dbReference>
<keyword evidence="8" id="KW-0472">Membrane</keyword>
<evidence type="ECO:0000256" key="5">
    <source>
        <dbReference type="PIRSR" id="PIRSR623088-3"/>
    </source>
</evidence>
<dbReference type="SUPFAM" id="SSF109604">
    <property type="entry name" value="HD-domain/PDEase-like"/>
    <property type="match status" value="1"/>
</dbReference>
<feature type="binding site" evidence="4">
    <location>
        <position position="1544"/>
    </location>
    <ligand>
        <name>AMP</name>
        <dbReference type="ChEBI" id="CHEBI:456215"/>
    </ligand>
</feature>
<dbReference type="GeneID" id="94426296"/>
<dbReference type="OrthoDB" id="330125at2759"/>
<evidence type="ECO:0000313" key="10">
    <source>
        <dbReference type="EMBL" id="PHJ23256.1"/>
    </source>
</evidence>
<evidence type="ECO:0000259" key="9">
    <source>
        <dbReference type="PROSITE" id="PS51845"/>
    </source>
</evidence>
<feature type="compositionally biased region" description="Low complexity" evidence="7">
    <location>
        <begin position="1609"/>
        <end position="1620"/>
    </location>
</feature>
<feature type="region of interest" description="Disordered" evidence="7">
    <location>
        <begin position="514"/>
        <end position="556"/>
    </location>
</feature>
<dbReference type="InterPro" id="IPR036971">
    <property type="entry name" value="PDEase_catalytic_dom_sf"/>
</dbReference>
<feature type="region of interest" description="Disordered" evidence="7">
    <location>
        <begin position="334"/>
        <end position="366"/>
    </location>
</feature>
<dbReference type="Pfam" id="PF00233">
    <property type="entry name" value="PDEase_I"/>
    <property type="match status" value="1"/>
</dbReference>
<comment type="caution">
    <text evidence="10">The sequence shown here is derived from an EMBL/GenBank/DDBJ whole genome shotgun (WGS) entry which is preliminary data.</text>
</comment>
<evidence type="ECO:0000256" key="8">
    <source>
        <dbReference type="SAM" id="Phobius"/>
    </source>
</evidence>
<feature type="compositionally biased region" description="Polar residues" evidence="7">
    <location>
        <begin position="1130"/>
        <end position="1158"/>
    </location>
</feature>
<evidence type="ECO:0000256" key="1">
    <source>
        <dbReference type="ARBA" id="ARBA00022723"/>
    </source>
</evidence>
<evidence type="ECO:0000256" key="7">
    <source>
        <dbReference type="SAM" id="MobiDB-lite"/>
    </source>
</evidence>
<comment type="cofactor">
    <cofactor evidence="6">
        <name>a divalent metal cation</name>
        <dbReference type="ChEBI" id="CHEBI:60240"/>
    </cofactor>
    <text evidence="6">Binds 2 divalent metal cations per subunit. Site 1 may preferentially bind zinc ions, while site 2 has a preference for magnesium and/or manganese ions.</text>
</comment>
<dbReference type="Gene3D" id="1.10.1300.10">
    <property type="entry name" value="3'5'-cyclic nucleotide phosphodiesterase, catalytic domain"/>
    <property type="match status" value="1"/>
</dbReference>
<feature type="region of interest" description="Disordered" evidence="7">
    <location>
        <begin position="640"/>
        <end position="727"/>
    </location>
</feature>
<sequence length="1643" mass="177398">MHRRRRHRMGRAAARRLSDASSFVAVSGGPDCPVSPRSSFSSPVHSPCSASLYHGSGPSPSRSRRPRPNDYYLPLSAASHIAAFSSSCLHTSSDPPFLPSPVFTECLPGSPPSAAPHQPSASCSCLSHSSFSPPSLNCSATLGQQTVPEDHLGTLARLRTMSSLPASMSSFGCSPHLQHIEEPGKKASGSVSFFTLRRTGSESDAAAHSVASPRVTHLGAKEDFRLRQAASCEVPCLTHVEGKRRPRSWCAEGLASAESAGNSFGSLDPPFSRAVFCPALIRELKLQTPDVAFGTGLDSAAVRAQDEDAASVAATRTLTSLSLVSSSSTEAVASSLAREGSPRQARLMSRDRARLSQGAPDSLSSPRWQCLPLLAHVAAHSTPVPFPGSPGSHRSSPFPRQHGCAPVEASTISPVTEDAPEHEDQEPGGAVNGSSGPAAAPPTTGGNSEGDGVAIARAEGAQTTEGGPARWVDSSAEQGNQGNAGKGSLLNDQAWQNAAGTPTAVALSAEAATTTCSAGSPDPQAGSNAQTSELPSRADPSDSMLPPTASVHAETGASERNWRQLLWRPHGIFSLKYVNKFLEMWGGDDWGSSCSVRLTGGADTPEPGFPHVRHRSTVLRRAETEHLEDVDGRGWKTRLSQKLRDLSGPRRTEKQRAASGEPSTLRDEQNHWGSEQNKPSVGETDARVFGCTSPPVDSRADGCSQQGAGTADASGGEAEERASGLTKSWSRWRCQDLAKAATAGTVPERQDSSRFPGPSTFRKFGQSPLQFDDKLEEEAYRRYLNRLFPFRLMVVGIVLLLVEVLQISWRFVQRGFLVDGRGDYYHYYGIVNFDLIFVIISVCLAIHVVLYGLLAGGGRIPKVKERLESWSFAMILLAFFTRVTCMVCVAFMGRSAGEGSPESSAEQRQGMSEPRALSSELVLLSLCCLFHIIVIDMVLPVRTLPSAPMHIVHFLGCVGCCIMAVCLYPQCISSDGPICALSSCLFILCGFLGRAQMEVSHRQLYMRWKHGLQRLRAAEEKLFSHHTARTGIERLAMLIRQSQVLLRFASLGDASRLYKNFALERVADIQGQVLHIVTDVHNVYHAQMNKEEMSELLRFVPEGQDVGHSLFLELRRRSASFSGSGATFRTLPSQGNSQGCPPADSTSFASPGCGTQTPPLGGGHAPLQGSSHAPASSGGGVSGAGHGFGRGWTSEALTRQRSVLHNGLFTVSDSPECSILTKTDGLSDGLRAAIGVDWDLDFFELDEKVGGNALRVTGEMQLLPLLRSEGLRCGPNVLGCFLHCLQQQYCPSNPYHNQLHAAMVSHACLIIVNEVLPSKQALTYVDEVCLAVASLAHDVGHPGLNNQYLISSQSLLATTYNDIAVLENYHAACCFRTAGFGEDHNIFRGLAKDAYQYIRQNIIGLILSTDMSKHISYVSRLRVRSRGKNAMQDVARFECFAPSQAVPPEVTLVAGPERGPGRSQVRTEAGNFDLSNDGDRWLLFQACIKAADLAHTATRWEQHQRWTECLCEEFYKQGDEELRQGMTVLEIFDRRQRHRFPQSQYRFIEIVVEPLFHGVRSAEDLLKGRGGIRRQITKYLADNLRRWKAVAQGAEANQASTSEDPKNQAASSGDAGRSGSVQSEGRETNSTKAAPTADAATRH</sequence>
<dbReference type="InterPro" id="IPR023174">
    <property type="entry name" value="PDEase_CS"/>
</dbReference>
<feature type="binding site" evidence="4">
    <location>
        <begin position="1296"/>
        <end position="1300"/>
    </location>
    <ligand>
        <name>AMP</name>
        <dbReference type="ChEBI" id="CHEBI:456215"/>
    </ligand>
</feature>
<evidence type="ECO:0000256" key="6">
    <source>
        <dbReference type="RuleBase" id="RU363067"/>
    </source>
</evidence>
<feature type="binding site" evidence="5">
    <location>
        <position position="1492"/>
    </location>
    <ligand>
        <name>Zn(2+)</name>
        <dbReference type="ChEBI" id="CHEBI:29105"/>
        <label>1</label>
    </ligand>
</feature>
<feature type="binding site" evidence="5">
    <location>
        <position position="1338"/>
    </location>
    <ligand>
        <name>Zn(2+)</name>
        <dbReference type="ChEBI" id="CHEBI:29105"/>
        <label>2</label>
    </ligand>
</feature>
<dbReference type="EMBL" id="MIGC01001229">
    <property type="protein sequence ID" value="PHJ23256.1"/>
    <property type="molecule type" value="Genomic_DNA"/>
</dbReference>
<keyword evidence="8" id="KW-0812">Transmembrane</keyword>
<keyword evidence="8" id="KW-1133">Transmembrane helix</keyword>
<dbReference type="InterPro" id="IPR002073">
    <property type="entry name" value="PDEase_catalytic_dom"/>
</dbReference>
<evidence type="ECO:0000256" key="3">
    <source>
        <dbReference type="PIRSR" id="PIRSR623088-1"/>
    </source>
</evidence>
<feature type="binding site" evidence="5">
    <location>
        <position position="1338"/>
    </location>
    <ligand>
        <name>Zn(2+)</name>
        <dbReference type="ChEBI" id="CHEBI:29105"/>
        <label>1</label>
    </ligand>
</feature>
<dbReference type="PROSITE" id="PS00126">
    <property type="entry name" value="PDEASE_I_1"/>
    <property type="match status" value="1"/>
</dbReference>